<evidence type="ECO:0000313" key="2">
    <source>
        <dbReference type="Proteomes" id="UP000033624"/>
    </source>
</evidence>
<name>A0AAE2JT56_MYCMY</name>
<organism evidence="1 2">
    <name type="scientific">Mycoplasma mycoides subsp. mycoides</name>
    <dbReference type="NCBI Taxonomy" id="2103"/>
    <lineage>
        <taxon>Bacteria</taxon>
        <taxon>Bacillati</taxon>
        <taxon>Mycoplasmatota</taxon>
        <taxon>Mollicutes</taxon>
        <taxon>Mycoplasmataceae</taxon>
        <taxon>Mycoplasma</taxon>
    </lineage>
</organism>
<dbReference type="RefSeq" id="WP_011166571.1">
    <property type="nucleotide sequence ID" value="NZ_CP010267.1"/>
</dbReference>
<gene>
    <name evidence="1" type="ORF">TS59_0420</name>
</gene>
<proteinExistence type="predicted"/>
<reference evidence="1 2" key="1">
    <citation type="submission" date="2015-02" db="EMBL/GenBank/DDBJ databases">
        <title>Mycoplasma mycoides subsp. mycoides strain:B237 Genome sequencing.</title>
        <authorList>
            <person name="Fischer A."/>
            <person name="Santana-Cruz I."/>
            <person name="Schieck E."/>
            <person name="Gourle H."/>
            <person name="Lambert M."/>
            <person name="Nadendla S."/>
            <person name="Miller R.A."/>
            <person name="Weber J."/>
            <person name="Bongcam-Rudloff E."/>
            <person name="Vashee S."/>
            <person name="Frey J."/>
            <person name="Jores J."/>
        </authorList>
    </citation>
    <scope>NUCLEOTIDE SEQUENCE [LARGE SCALE GENOMIC DNA]</scope>
    <source>
        <strain evidence="1 2">B237</strain>
    </source>
</reference>
<protein>
    <submittedName>
        <fullName evidence="1">Uncharacterized protein</fullName>
    </submittedName>
</protein>
<dbReference type="KEGG" id="mmyi:mycmycITA_00412"/>
<dbReference type="Proteomes" id="UP000033624">
    <property type="component" value="Unassembled WGS sequence"/>
</dbReference>
<dbReference type="EMBL" id="LAEW01000001">
    <property type="protein sequence ID" value="KJQ45931.1"/>
    <property type="molecule type" value="Genomic_DNA"/>
</dbReference>
<accession>A0AAE2JT56</accession>
<sequence>MQEVINVYHSIPRDELNKRLDDKNSFIPYVKQIYYDKLKNLYVDEFKQGFYN</sequence>
<evidence type="ECO:0000313" key="1">
    <source>
        <dbReference type="EMBL" id="KJQ45931.1"/>
    </source>
</evidence>
<comment type="caution">
    <text evidence="1">The sequence shown here is derived from an EMBL/GenBank/DDBJ whole genome shotgun (WGS) entry which is preliminary data.</text>
</comment>
<dbReference type="AlphaFoldDB" id="A0AAE2JT56"/>